<evidence type="ECO:0000313" key="2">
    <source>
        <dbReference type="Proteomes" id="UP000014212"/>
    </source>
</evidence>
<dbReference type="AlphaFoldDB" id="R9HTU0"/>
<name>R9HTU0_BACUN</name>
<gene>
    <name evidence="1" type="ORF">C801_03038</name>
</gene>
<proteinExistence type="predicted"/>
<dbReference type="Proteomes" id="UP000014212">
    <property type="component" value="Unassembled WGS sequence"/>
</dbReference>
<comment type="caution">
    <text evidence="1">The sequence shown here is derived from an EMBL/GenBank/DDBJ whole genome shotgun (WGS) entry which is preliminary data.</text>
</comment>
<accession>R9HTU0</accession>
<dbReference type="HOGENOM" id="CLU_3212870_0_0_10"/>
<dbReference type="RefSeq" id="WP_005837269.1">
    <property type="nucleotide sequence ID" value="NZ_KE159487.1"/>
</dbReference>
<organism evidence="1 2">
    <name type="scientific">Bacteroides uniformis dnLKV2</name>
    <dbReference type="NCBI Taxonomy" id="1235787"/>
    <lineage>
        <taxon>Bacteria</taxon>
        <taxon>Pseudomonadati</taxon>
        <taxon>Bacteroidota</taxon>
        <taxon>Bacteroidia</taxon>
        <taxon>Bacteroidales</taxon>
        <taxon>Bacteroidaceae</taxon>
        <taxon>Bacteroides</taxon>
    </lineage>
</organism>
<protein>
    <submittedName>
        <fullName evidence="1">Uncharacterized protein</fullName>
    </submittedName>
</protein>
<dbReference type="EMBL" id="ASSO01000009">
    <property type="protein sequence ID" value="EOS07261.1"/>
    <property type="molecule type" value="Genomic_DNA"/>
</dbReference>
<evidence type="ECO:0000313" key="1">
    <source>
        <dbReference type="EMBL" id="EOS07261.1"/>
    </source>
</evidence>
<reference evidence="1 2" key="1">
    <citation type="submission" date="2013-04" db="EMBL/GenBank/DDBJ databases">
        <title>The Genome Sequence of Bacteroides uniformis dnLKV2.</title>
        <authorList>
            <consortium name="The Broad Institute Genomics Platform"/>
            <consortium name="The Broad Institute Genome Sequencing Center for Infectious Disease"/>
            <person name="Earl A."/>
            <person name="Xavier R."/>
            <person name="Kuhn K."/>
            <person name="Stappenbeck T."/>
            <person name="Walker B."/>
            <person name="Young S."/>
            <person name="Zeng Q."/>
            <person name="Gargeya S."/>
            <person name="Fitzgerald M."/>
            <person name="Haas B."/>
            <person name="Abouelleil A."/>
            <person name="Allen A.W."/>
            <person name="Alvarado L."/>
            <person name="Arachchi H.M."/>
            <person name="Berlin A.M."/>
            <person name="Chapman S.B."/>
            <person name="Gainer-Dewar J."/>
            <person name="Goldberg J."/>
            <person name="Griggs A."/>
            <person name="Gujja S."/>
            <person name="Hansen M."/>
            <person name="Howarth C."/>
            <person name="Imamovic A."/>
            <person name="Ireland A."/>
            <person name="Larimer J."/>
            <person name="McCowan C."/>
            <person name="Murphy C."/>
            <person name="Pearson M."/>
            <person name="Poon T.W."/>
            <person name="Priest M."/>
            <person name="Roberts A."/>
            <person name="Saif S."/>
            <person name="Shea T."/>
            <person name="Sisk P."/>
            <person name="Sykes S."/>
            <person name="Wortman J."/>
            <person name="Nusbaum C."/>
            <person name="Birren B."/>
        </authorList>
    </citation>
    <scope>NUCLEOTIDE SEQUENCE [LARGE SCALE GENOMIC DNA]</scope>
    <source>
        <strain evidence="2">dnLKV2</strain>
    </source>
</reference>
<sequence length="44" mass="5235">MCNKIVEVKVDSFIFLRLCGFTDMRCKYGRVLSVICEQLYREPM</sequence>